<feature type="transmembrane region" description="Helical" evidence="8">
    <location>
        <begin position="380"/>
        <end position="398"/>
    </location>
</feature>
<feature type="transmembrane region" description="Helical" evidence="8">
    <location>
        <begin position="311"/>
        <end position="334"/>
    </location>
</feature>
<dbReference type="InterPro" id="IPR016570">
    <property type="entry name" value="UCP010361"/>
</dbReference>
<dbReference type="AlphaFoldDB" id="A0A1H1SZM2"/>
<dbReference type="InterPro" id="IPR018584">
    <property type="entry name" value="GT87"/>
</dbReference>
<evidence type="ECO:0000256" key="1">
    <source>
        <dbReference type="ARBA" id="ARBA00004651"/>
    </source>
</evidence>
<comment type="similarity">
    <text evidence="7">Belongs to the glycosyltransferase 87 family.</text>
</comment>
<dbReference type="Proteomes" id="UP000198751">
    <property type="component" value="Chromosome I"/>
</dbReference>
<feature type="transmembrane region" description="Helical" evidence="8">
    <location>
        <begin position="142"/>
        <end position="162"/>
    </location>
</feature>
<keyword evidence="3" id="KW-0808">Transferase</keyword>
<evidence type="ECO:0000313" key="9">
    <source>
        <dbReference type="EMBL" id="SDS53273.1"/>
    </source>
</evidence>
<organism evidence="9 10">
    <name type="scientific">Pseudarthrobacter equi</name>
    <dbReference type="NCBI Taxonomy" id="728066"/>
    <lineage>
        <taxon>Bacteria</taxon>
        <taxon>Bacillati</taxon>
        <taxon>Actinomycetota</taxon>
        <taxon>Actinomycetes</taxon>
        <taxon>Micrococcales</taxon>
        <taxon>Micrococcaceae</taxon>
        <taxon>Pseudarthrobacter</taxon>
    </lineage>
</organism>
<evidence type="ECO:0000256" key="5">
    <source>
        <dbReference type="ARBA" id="ARBA00022989"/>
    </source>
</evidence>
<feature type="transmembrane region" description="Helical" evidence="8">
    <location>
        <begin position="116"/>
        <end position="136"/>
    </location>
</feature>
<keyword evidence="6 8" id="KW-0472">Membrane</keyword>
<evidence type="ECO:0000256" key="4">
    <source>
        <dbReference type="ARBA" id="ARBA00022692"/>
    </source>
</evidence>
<evidence type="ECO:0000256" key="8">
    <source>
        <dbReference type="SAM" id="Phobius"/>
    </source>
</evidence>
<feature type="transmembrane region" description="Helical" evidence="8">
    <location>
        <begin position="174"/>
        <end position="207"/>
    </location>
</feature>
<reference evidence="10" key="1">
    <citation type="submission" date="2016-10" db="EMBL/GenBank/DDBJ databases">
        <authorList>
            <person name="Varghese N."/>
            <person name="Submissions S."/>
        </authorList>
    </citation>
    <scope>NUCLEOTIDE SEQUENCE [LARGE SCALE GENOMIC DNA]</scope>
    <source>
        <strain evidence="10">IMMIB L-1606</strain>
    </source>
</reference>
<evidence type="ECO:0000256" key="6">
    <source>
        <dbReference type="ARBA" id="ARBA00023136"/>
    </source>
</evidence>
<comment type="subcellular location">
    <subcellularLocation>
        <location evidence="1">Cell membrane</location>
        <topology evidence="1">Multi-pass membrane protein</topology>
    </subcellularLocation>
</comment>
<dbReference type="RefSeq" id="WP_091716919.1">
    <property type="nucleotide sequence ID" value="NZ_LT629779.1"/>
</dbReference>
<feature type="transmembrane region" description="Helical" evidence="8">
    <location>
        <begin position="55"/>
        <end position="74"/>
    </location>
</feature>
<proteinExistence type="inferred from homology"/>
<dbReference type="OrthoDB" id="3348156at2"/>
<keyword evidence="2" id="KW-1003">Cell membrane</keyword>
<feature type="transmembrane region" description="Helical" evidence="8">
    <location>
        <begin position="213"/>
        <end position="240"/>
    </location>
</feature>
<evidence type="ECO:0000256" key="3">
    <source>
        <dbReference type="ARBA" id="ARBA00022679"/>
    </source>
</evidence>
<protein>
    <submittedName>
        <fullName evidence="9">Uncharacterized membrane protein</fullName>
    </submittedName>
</protein>
<keyword evidence="10" id="KW-1185">Reference proteome</keyword>
<keyword evidence="5 8" id="KW-1133">Transmembrane helix</keyword>
<feature type="transmembrane region" description="Helical" evidence="8">
    <location>
        <begin position="413"/>
        <end position="432"/>
    </location>
</feature>
<accession>A0A1H1SZM2</accession>
<sequence>MQDTEPRGHRGRSRLVVPSRSDVLLRNFTELVGGPLGRRSEPGVVSPGPFTVDRVLILLTLAAALLGILVKGYCRAYGWESPTQFYATCYSDLPELFRNRGLADGSFPIVSSPFEYPVVVGLVAGVTALLVPGQGISDARVLAFFDINAVLLAVAAMMAVLATARISARRPWDAAMVAVAPGLVLAGAINWDLWAVCLLAVGMYFFAAQRPVAAGILTGLAVAANAYALLFPAAVLLLALRTGKFRPLLATASAAAVSWAAVNLPFAAANPGGWAYYFQFNASRDAGYGSPWFAYNLVAAKLQRPVLSPEAIDLLSAGFFALACVLVAVVALSAPRRPRLAQLVFLLVAAFVLTGKAYSPQFVLWLIPLLALARPKWRDFLVWQGIEGLHWAAVWMYLGQVTSAGSSQHNLDMPYYVLAVAAHMLAVAYLMARVTWDIYDPHYDPIRRHNLDDPHGGPFSNAPDRLRLDFRRTSGSLLHWKESTHA</sequence>
<dbReference type="Pfam" id="PF09594">
    <property type="entry name" value="GT87"/>
    <property type="match status" value="1"/>
</dbReference>
<feature type="transmembrane region" description="Helical" evidence="8">
    <location>
        <begin position="340"/>
        <end position="359"/>
    </location>
</feature>
<name>A0A1H1SZM2_9MICC</name>
<dbReference type="GO" id="GO:0005886">
    <property type="term" value="C:plasma membrane"/>
    <property type="evidence" value="ECO:0007669"/>
    <property type="project" value="UniProtKB-SubCell"/>
</dbReference>
<keyword evidence="4 8" id="KW-0812">Transmembrane</keyword>
<evidence type="ECO:0000313" key="10">
    <source>
        <dbReference type="Proteomes" id="UP000198751"/>
    </source>
</evidence>
<evidence type="ECO:0000256" key="7">
    <source>
        <dbReference type="ARBA" id="ARBA00024033"/>
    </source>
</evidence>
<gene>
    <name evidence="9" type="ORF">SAMN04489743_0275</name>
</gene>
<dbReference type="GO" id="GO:0016758">
    <property type="term" value="F:hexosyltransferase activity"/>
    <property type="evidence" value="ECO:0007669"/>
    <property type="project" value="InterPro"/>
</dbReference>
<dbReference type="PIRSF" id="PIRSF010361">
    <property type="entry name" value="UCP010361"/>
    <property type="match status" value="1"/>
</dbReference>
<evidence type="ECO:0000256" key="2">
    <source>
        <dbReference type="ARBA" id="ARBA00022475"/>
    </source>
</evidence>
<dbReference type="EMBL" id="LT629779">
    <property type="protein sequence ID" value="SDS53273.1"/>
    <property type="molecule type" value="Genomic_DNA"/>
</dbReference>